<accession>A0AA94H671</accession>
<dbReference type="PRINTS" id="PR00032">
    <property type="entry name" value="HTHARAC"/>
</dbReference>
<reference evidence="9 11" key="1">
    <citation type="submission" date="2016-10" db="EMBL/GenBank/DDBJ databases">
        <authorList>
            <person name="Varghese N."/>
            <person name="Submissions S."/>
        </authorList>
    </citation>
    <scope>NUCLEOTIDE SEQUENCE [LARGE SCALE GENOMIC DNA]</scope>
    <source>
        <strain evidence="9 11">CGMCC 1.7012</strain>
    </source>
</reference>
<dbReference type="FunFam" id="1.10.10.60:FF:000132">
    <property type="entry name" value="AraC family transcriptional regulator"/>
    <property type="match status" value="1"/>
</dbReference>
<reference evidence="8 10" key="2">
    <citation type="submission" date="2021-03" db="EMBL/GenBank/DDBJ databases">
        <authorList>
            <person name="Li Y."/>
            <person name="Li S."/>
            <person name="Chen M."/>
            <person name="Peng G."/>
            <person name="Tan Z."/>
            <person name="An Q."/>
        </authorList>
    </citation>
    <scope>NUCLEOTIDE SEQUENCE [LARGE SCALE GENOMIC DNA]</scope>
    <source>
        <strain evidence="8 10">Ola 51</strain>
    </source>
</reference>
<gene>
    <name evidence="8" type="ORF">AWR26_02920</name>
    <name evidence="9" type="ORF">SAMN05216286_3733</name>
</gene>
<dbReference type="Proteomes" id="UP000078227">
    <property type="component" value="Chromosome"/>
</dbReference>
<dbReference type="EMBL" id="CP014007">
    <property type="protein sequence ID" value="ANI81147.1"/>
    <property type="molecule type" value="Genomic_DNA"/>
</dbReference>
<evidence type="ECO:0000256" key="2">
    <source>
        <dbReference type="ARBA" id="ARBA00023015"/>
    </source>
</evidence>
<keyword evidence="3 9" id="KW-0238">DNA-binding</keyword>
<keyword evidence="5" id="KW-0804">Transcription</keyword>
<dbReference type="InterPro" id="IPR014710">
    <property type="entry name" value="RmlC-like_jellyroll"/>
</dbReference>
<sequence length="241" mass="27060">MMIVQSQKLTHQRKHQTHWHQHDTGQLFCIRRGMMIVQTEQAQWALTPATIGWFPPQLQHCAWTVGEVEGESLQVRGMVLPAAGVWPADPFLMLLMARLAKCDAADLMPQQHLLAVMMDELKRMSPAPLQLILPQDRRARQVAEALLEKPHSTQPQAELASRYGLSVRTLSRLFRAGTGLSFSQWRQQARVLAAMALLLGGKTVSETATQCGYENVSAFIAAFKMRFGITPGQFRARQFGD</sequence>
<dbReference type="InterPro" id="IPR011051">
    <property type="entry name" value="RmlC_Cupin_sf"/>
</dbReference>
<dbReference type="InterPro" id="IPR003313">
    <property type="entry name" value="AraC-bd"/>
</dbReference>
<evidence type="ECO:0000256" key="5">
    <source>
        <dbReference type="ARBA" id="ARBA00023163"/>
    </source>
</evidence>
<dbReference type="InterPro" id="IPR018060">
    <property type="entry name" value="HTH_AraC"/>
</dbReference>
<keyword evidence="2" id="KW-0805">Transcription regulation</keyword>
<dbReference type="EMBL" id="FOKO01000004">
    <property type="protein sequence ID" value="SFC91232.1"/>
    <property type="molecule type" value="Genomic_DNA"/>
</dbReference>
<dbReference type="RefSeq" id="WP_064563455.1">
    <property type="nucleotide sequence ID" value="NZ_CP014007.2"/>
</dbReference>
<evidence type="ECO:0000313" key="10">
    <source>
        <dbReference type="Proteomes" id="UP000078227"/>
    </source>
</evidence>
<dbReference type="PANTHER" id="PTHR11019">
    <property type="entry name" value="HTH-TYPE TRANSCRIPTIONAL REGULATOR NIMR"/>
    <property type="match status" value="1"/>
</dbReference>
<keyword evidence="1" id="KW-0678">Repressor</keyword>
<dbReference type="InterPro" id="IPR020449">
    <property type="entry name" value="Tscrpt_reg_AraC-type_HTH"/>
</dbReference>
<dbReference type="InterPro" id="IPR018062">
    <property type="entry name" value="HTH_AraC-typ_CS"/>
</dbReference>
<name>A0AA94H671_9ENTR</name>
<evidence type="ECO:0000256" key="3">
    <source>
        <dbReference type="ARBA" id="ARBA00023125"/>
    </source>
</evidence>
<evidence type="ECO:0000313" key="8">
    <source>
        <dbReference type="EMBL" id="ANI81147.1"/>
    </source>
</evidence>
<dbReference type="AlphaFoldDB" id="A0AA94H671"/>
<dbReference type="SMART" id="SM00342">
    <property type="entry name" value="HTH_ARAC"/>
    <property type="match status" value="1"/>
</dbReference>
<dbReference type="PROSITE" id="PS01124">
    <property type="entry name" value="HTH_ARAC_FAMILY_2"/>
    <property type="match status" value="1"/>
</dbReference>
<evidence type="ECO:0000259" key="7">
    <source>
        <dbReference type="PROSITE" id="PS01124"/>
    </source>
</evidence>
<dbReference type="Gene3D" id="2.60.120.10">
    <property type="entry name" value="Jelly Rolls"/>
    <property type="match status" value="1"/>
</dbReference>
<dbReference type="GO" id="GO:0043565">
    <property type="term" value="F:sequence-specific DNA binding"/>
    <property type="evidence" value="ECO:0007669"/>
    <property type="project" value="InterPro"/>
</dbReference>
<keyword evidence="4" id="KW-0010">Activator</keyword>
<evidence type="ECO:0000313" key="11">
    <source>
        <dbReference type="Proteomes" id="UP000182314"/>
    </source>
</evidence>
<dbReference type="PROSITE" id="PS00041">
    <property type="entry name" value="HTH_ARAC_FAMILY_1"/>
    <property type="match status" value="1"/>
</dbReference>
<dbReference type="Pfam" id="PF02311">
    <property type="entry name" value="AraC_binding"/>
    <property type="match status" value="1"/>
</dbReference>
<dbReference type="PANTHER" id="PTHR11019:SF159">
    <property type="entry name" value="TRANSCRIPTIONAL REGULATOR-RELATED"/>
    <property type="match status" value="1"/>
</dbReference>
<protein>
    <recommendedName>
        <fullName evidence="6">Arabinose operon regulatory protein</fullName>
    </recommendedName>
</protein>
<dbReference type="SUPFAM" id="SSF51182">
    <property type="entry name" value="RmlC-like cupins"/>
    <property type="match status" value="1"/>
</dbReference>
<evidence type="ECO:0000256" key="4">
    <source>
        <dbReference type="ARBA" id="ARBA00023159"/>
    </source>
</evidence>
<dbReference type="KEGG" id="kor:AWR26_02920"/>
<dbReference type="Gene3D" id="1.10.10.60">
    <property type="entry name" value="Homeodomain-like"/>
    <property type="match status" value="2"/>
</dbReference>
<evidence type="ECO:0000256" key="6">
    <source>
        <dbReference type="ARBA" id="ARBA00044978"/>
    </source>
</evidence>
<evidence type="ECO:0000256" key="1">
    <source>
        <dbReference type="ARBA" id="ARBA00022491"/>
    </source>
</evidence>
<proteinExistence type="predicted"/>
<keyword evidence="10" id="KW-1185">Reference proteome</keyword>
<feature type="domain" description="HTH araC/xylS-type" evidence="7">
    <location>
        <begin position="137"/>
        <end position="237"/>
    </location>
</feature>
<dbReference type="GO" id="GO:0003700">
    <property type="term" value="F:DNA-binding transcription factor activity"/>
    <property type="evidence" value="ECO:0007669"/>
    <property type="project" value="InterPro"/>
</dbReference>
<dbReference type="Pfam" id="PF12833">
    <property type="entry name" value="HTH_18"/>
    <property type="match status" value="1"/>
</dbReference>
<dbReference type="Proteomes" id="UP000182314">
    <property type="component" value="Unassembled WGS sequence"/>
</dbReference>
<dbReference type="InterPro" id="IPR009057">
    <property type="entry name" value="Homeodomain-like_sf"/>
</dbReference>
<organism evidence="9 11">
    <name type="scientific">Kosakonia oryzae</name>
    <dbReference type="NCBI Taxonomy" id="497725"/>
    <lineage>
        <taxon>Bacteria</taxon>
        <taxon>Pseudomonadati</taxon>
        <taxon>Pseudomonadota</taxon>
        <taxon>Gammaproteobacteria</taxon>
        <taxon>Enterobacterales</taxon>
        <taxon>Enterobacteriaceae</taxon>
        <taxon>Kosakonia</taxon>
    </lineage>
</organism>
<evidence type="ECO:0000313" key="9">
    <source>
        <dbReference type="EMBL" id="SFC91232.1"/>
    </source>
</evidence>
<dbReference type="SUPFAM" id="SSF46689">
    <property type="entry name" value="Homeodomain-like"/>
    <property type="match status" value="2"/>
</dbReference>